<evidence type="ECO:0000256" key="3">
    <source>
        <dbReference type="ARBA" id="ARBA00022553"/>
    </source>
</evidence>
<feature type="domain" description="Endonuclease/exonuclease/phosphatase" evidence="14">
    <location>
        <begin position="415"/>
        <end position="554"/>
    </location>
</feature>
<comment type="subcellular location">
    <subcellularLocation>
        <location evidence="2">Mitochondrion matrix</location>
    </subcellularLocation>
</comment>
<dbReference type="PANTHER" id="PTHR12121">
    <property type="entry name" value="CARBON CATABOLITE REPRESSOR PROTEIN 4"/>
    <property type="match status" value="1"/>
</dbReference>
<proteinExistence type="predicted"/>
<name>A0A8S0ZDQ3_ARCPL</name>
<keyword evidence="7" id="KW-0378">Hydrolase</keyword>
<dbReference type="InterPro" id="IPR048821">
    <property type="entry name" value="PDE12-like_N"/>
</dbReference>
<evidence type="ECO:0000256" key="1">
    <source>
        <dbReference type="ARBA" id="ARBA00001946"/>
    </source>
</evidence>
<evidence type="ECO:0000313" key="16">
    <source>
        <dbReference type="EMBL" id="CAB3231140.1"/>
    </source>
</evidence>
<dbReference type="GO" id="GO:0046872">
    <property type="term" value="F:metal ion binding"/>
    <property type="evidence" value="ECO:0007669"/>
    <property type="project" value="UniProtKB-KW"/>
</dbReference>
<dbReference type="FunFam" id="3.60.10.10:FF:000018">
    <property type="entry name" value="2',5'-phosphodiesterase 12"/>
    <property type="match status" value="1"/>
</dbReference>
<evidence type="ECO:0000313" key="17">
    <source>
        <dbReference type="Proteomes" id="UP000494256"/>
    </source>
</evidence>
<dbReference type="PANTHER" id="PTHR12121:SF37">
    <property type="entry name" value="2',5'-PHOSPHODIESTERASE 12"/>
    <property type="match status" value="1"/>
</dbReference>
<keyword evidence="3" id="KW-0597">Phosphoprotein</keyword>
<evidence type="ECO:0000256" key="5">
    <source>
        <dbReference type="ARBA" id="ARBA00022722"/>
    </source>
</evidence>
<keyword evidence="8" id="KW-0269">Exonuclease</keyword>
<evidence type="ECO:0000256" key="6">
    <source>
        <dbReference type="ARBA" id="ARBA00022723"/>
    </source>
</evidence>
<feature type="domain" description="2',5'-phosphodiesterase 12-like N-terminal" evidence="15">
    <location>
        <begin position="119"/>
        <end position="215"/>
    </location>
</feature>
<comment type="cofactor">
    <cofactor evidence="1">
        <name>Mg(2+)</name>
        <dbReference type="ChEBI" id="CHEBI:18420"/>
    </cofactor>
</comment>
<evidence type="ECO:0000259" key="15">
    <source>
        <dbReference type="Pfam" id="PF21171"/>
    </source>
</evidence>
<sequence>MNMNKCYFRYVQQEDKVDISFLLDIKGSVRQFNFSRNPAETLQVLLNRIKTNVLKVVNKANRKKKATDSDNDIEVQFYNNKRAVISENSTCKELFLNKDGVKLKMLDSEYEVVFNSPWVLSMNLPQSILAGFPVYPENFETLYARREKCAFSWYKGFSANSEGKEINDLHIKWNLTSKQYAYTPSTEDIDMKLKLECIPGNDEMVGPAVEAVSKNIVQAGPGKCPFETRHMFTTQKLKEKSFRCVTYNILADLYCDSDHTRTVLYPYCPPYALHIDYRKQLIIKELLGYNSDIICLQEVDSKIFRNFLKPILGSEGFDGVFYKKGKEVAEGLACFYRSQRFNLLGEERMVLSEAVITELCLKPIWDKIKDNKPLTERLLDRSTASSATYLKSLDNPNEILIVANTHLYFHPDADHIRLLQGGMVIYWLMDIKKKIMSKFPDKRISVLLCGDFNSVPTCGIYQLYTSGVSPSDLPDWKSNINEAVSDLNLEQNIALGSACGTPLYTNFTDGFTECLDYIFYETTNIDVEQVVPLPSVEELRLHTALPSVVFPSDHISLVADLRFK</sequence>
<dbReference type="Gene3D" id="3.60.10.10">
    <property type="entry name" value="Endonuclease/exonuclease/phosphatase"/>
    <property type="match status" value="1"/>
</dbReference>
<dbReference type="Pfam" id="PF03372">
    <property type="entry name" value="Exo_endo_phos"/>
    <property type="match status" value="1"/>
</dbReference>
<keyword evidence="11" id="KW-0496">Mitochondrion</keyword>
<dbReference type="GO" id="GO:0000288">
    <property type="term" value="P:nuclear-transcribed mRNA catabolic process, deadenylation-dependent decay"/>
    <property type="evidence" value="ECO:0007669"/>
    <property type="project" value="TreeGrafter"/>
</dbReference>
<keyword evidence="4" id="KW-0507">mRNA processing</keyword>
<dbReference type="InterPro" id="IPR050410">
    <property type="entry name" value="CCR4/nocturin_mRNA_transcr"/>
</dbReference>
<evidence type="ECO:0000256" key="10">
    <source>
        <dbReference type="ARBA" id="ARBA00022946"/>
    </source>
</evidence>
<organism evidence="16 17">
    <name type="scientific">Arctia plantaginis</name>
    <name type="common">Wood tiger moth</name>
    <name type="synonym">Phalaena plantaginis</name>
    <dbReference type="NCBI Taxonomy" id="874455"/>
    <lineage>
        <taxon>Eukaryota</taxon>
        <taxon>Metazoa</taxon>
        <taxon>Ecdysozoa</taxon>
        <taxon>Arthropoda</taxon>
        <taxon>Hexapoda</taxon>
        <taxon>Insecta</taxon>
        <taxon>Pterygota</taxon>
        <taxon>Neoptera</taxon>
        <taxon>Endopterygota</taxon>
        <taxon>Lepidoptera</taxon>
        <taxon>Glossata</taxon>
        <taxon>Ditrysia</taxon>
        <taxon>Noctuoidea</taxon>
        <taxon>Erebidae</taxon>
        <taxon>Arctiinae</taxon>
        <taxon>Arctia</taxon>
    </lineage>
</organism>
<evidence type="ECO:0000256" key="4">
    <source>
        <dbReference type="ARBA" id="ARBA00022664"/>
    </source>
</evidence>
<dbReference type="SUPFAM" id="SSF56219">
    <property type="entry name" value="DNase I-like"/>
    <property type="match status" value="1"/>
</dbReference>
<evidence type="ECO:0000256" key="8">
    <source>
        <dbReference type="ARBA" id="ARBA00022839"/>
    </source>
</evidence>
<keyword evidence="9" id="KW-0460">Magnesium</keyword>
<evidence type="ECO:0000256" key="12">
    <source>
        <dbReference type="ARBA" id="ARBA00072755"/>
    </source>
</evidence>
<keyword evidence="5" id="KW-0540">Nuclease</keyword>
<evidence type="ECO:0000256" key="9">
    <source>
        <dbReference type="ARBA" id="ARBA00022842"/>
    </source>
</evidence>
<protein>
    <recommendedName>
        <fullName evidence="12">2',5'-phosphodiesterase 12</fullName>
    </recommendedName>
    <alternativeName>
        <fullName evidence="13">Mitochondrial deadenylase</fullName>
    </alternativeName>
</protein>
<reference evidence="16 17" key="1">
    <citation type="submission" date="2020-04" db="EMBL/GenBank/DDBJ databases">
        <authorList>
            <person name="Wallbank WR R."/>
            <person name="Pardo Diaz C."/>
            <person name="Kozak K."/>
            <person name="Martin S."/>
            <person name="Jiggins C."/>
            <person name="Moest M."/>
            <person name="Warren A I."/>
            <person name="Byers J.R.P. K."/>
            <person name="Montejo-Kovacevich G."/>
            <person name="Yen C E."/>
        </authorList>
    </citation>
    <scope>NUCLEOTIDE SEQUENCE [LARGE SCALE GENOMIC DNA]</scope>
</reference>
<dbReference type="InterPro" id="IPR005135">
    <property type="entry name" value="Endo/exonuclease/phosphatase"/>
</dbReference>
<evidence type="ECO:0000256" key="7">
    <source>
        <dbReference type="ARBA" id="ARBA00022801"/>
    </source>
</evidence>
<comment type="caution">
    <text evidence="16">The sequence shown here is derived from an EMBL/GenBank/DDBJ whole genome shotgun (WGS) entry which is preliminary data.</text>
</comment>
<dbReference type="Proteomes" id="UP000494256">
    <property type="component" value="Unassembled WGS sequence"/>
</dbReference>
<evidence type="ECO:0000259" key="14">
    <source>
        <dbReference type="Pfam" id="PF03372"/>
    </source>
</evidence>
<keyword evidence="10" id="KW-0809">Transit peptide</keyword>
<dbReference type="GO" id="GO:0004535">
    <property type="term" value="F:poly(A)-specific ribonuclease activity"/>
    <property type="evidence" value="ECO:0007669"/>
    <property type="project" value="UniProtKB-ARBA"/>
</dbReference>
<evidence type="ECO:0000256" key="13">
    <source>
        <dbReference type="ARBA" id="ARBA00083541"/>
    </source>
</evidence>
<accession>A0A8S0ZDQ3</accession>
<dbReference type="GO" id="GO:0005759">
    <property type="term" value="C:mitochondrial matrix"/>
    <property type="evidence" value="ECO:0007669"/>
    <property type="project" value="UniProtKB-SubCell"/>
</dbReference>
<dbReference type="AlphaFoldDB" id="A0A8S0ZDQ3"/>
<gene>
    <name evidence="16" type="ORF">APLA_LOCUS4987</name>
</gene>
<evidence type="ECO:0000256" key="2">
    <source>
        <dbReference type="ARBA" id="ARBA00004305"/>
    </source>
</evidence>
<dbReference type="InterPro" id="IPR036691">
    <property type="entry name" value="Endo/exonu/phosph_ase_sf"/>
</dbReference>
<dbReference type="EMBL" id="CADEBD010000288">
    <property type="protein sequence ID" value="CAB3231140.1"/>
    <property type="molecule type" value="Genomic_DNA"/>
</dbReference>
<dbReference type="Pfam" id="PF21171">
    <property type="entry name" value="PDE12-like_N"/>
    <property type="match status" value="1"/>
</dbReference>
<evidence type="ECO:0000256" key="11">
    <source>
        <dbReference type="ARBA" id="ARBA00023128"/>
    </source>
</evidence>
<keyword evidence="6" id="KW-0479">Metal-binding</keyword>
<dbReference type="OrthoDB" id="269227at2759"/>
<dbReference type="GO" id="GO:0006397">
    <property type="term" value="P:mRNA processing"/>
    <property type="evidence" value="ECO:0007669"/>
    <property type="project" value="UniProtKB-KW"/>
</dbReference>